<dbReference type="OrthoDB" id="6274823at2759"/>
<evidence type="ECO:0000256" key="1">
    <source>
        <dbReference type="SAM" id="MobiDB-lite"/>
    </source>
</evidence>
<sequence>MTSVWTAWTSPRRSCTRPGTRLRTSLPSPPPTTCTSSRTR</sequence>
<dbReference type="AlphaFoldDB" id="L8ECI7"/>
<name>L8ECI7_HUMAN</name>
<proteinExistence type="predicted"/>
<protein>
    <submittedName>
        <fullName evidence="2">Alternative protein PPP2R2C</fullName>
    </submittedName>
</protein>
<accession>L8ECI7</accession>
<feature type="compositionally biased region" description="Polar residues" evidence="1">
    <location>
        <begin position="1"/>
        <end position="13"/>
    </location>
</feature>
<evidence type="ECO:0000313" key="2">
    <source>
        <dbReference type="EMBL" id="CCQ43637.1"/>
    </source>
</evidence>
<dbReference type="ChiTaRS" id="PPP2R2C">
    <property type="organism name" value="human"/>
</dbReference>
<reference evidence="2" key="1">
    <citation type="journal article" date="2013" name="PLoS ONE">
        <title>Direct detection of alternative open reading frames translation products in human significantly expands the proteome.</title>
        <authorList>
            <person name="Vanderperre B."/>
            <person name="Lucier J.-F."/>
            <person name="Motard J."/>
            <person name="Tremblay G."/>
            <person name="Vanderperre S."/>
            <person name="Wisztorski M."/>
            <person name="Salzet M."/>
            <person name="Boisvert F.-M."/>
            <person name="Roucou X."/>
        </authorList>
    </citation>
    <scope>NUCLEOTIDE SEQUENCE</scope>
</reference>
<organism evidence="2">
    <name type="scientific">Homo sapiens</name>
    <name type="common">Human</name>
    <dbReference type="NCBI Taxonomy" id="9606"/>
    <lineage>
        <taxon>Eukaryota</taxon>
        <taxon>Metazoa</taxon>
        <taxon>Chordata</taxon>
        <taxon>Craniata</taxon>
        <taxon>Vertebrata</taxon>
        <taxon>Euteleostomi</taxon>
        <taxon>Mammalia</taxon>
        <taxon>Eutheria</taxon>
        <taxon>Euarchontoglires</taxon>
        <taxon>Primates</taxon>
        <taxon>Haplorrhini</taxon>
        <taxon>Catarrhini</taxon>
        <taxon>Hominidae</taxon>
        <taxon>Homo</taxon>
    </lineage>
</organism>
<feature type="region of interest" description="Disordered" evidence="1">
    <location>
        <begin position="1"/>
        <end position="40"/>
    </location>
</feature>
<dbReference type="EMBL" id="HF584140">
    <property type="protein sequence ID" value="CCQ43637.1"/>
    <property type="molecule type" value="Genomic_DNA"/>
</dbReference>
<gene>
    <name evidence="2" type="primary">PPP2R2C</name>
</gene>